<dbReference type="GO" id="GO:0005886">
    <property type="term" value="C:plasma membrane"/>
    <property type="evidence" value="ECO:0007669"/>
    <property type="project" value="UniProtKB-SubCell"/>
</dbReference>
<dbReference type="Proteomes" id="UP000516370">
    <property type="component" value="Chromosome"/>
</dbReference>
<keyword evidence="9" id="KW-0511">Multifunctional enzyme</keyword>
<dbReference type="RefSeq" id="WP_111607614.1">
    <property type="nucleotide sequence ID" value="NZ_BMLJ01000006.1"/>
</dbReference>
<evidence type="ECO:0000256" key="4">
    <source>
        <dbReference type="ARBA" id="ARBA00022519"/>
    </source>
</evidence>
<evidence type="ECO:0000256" key="8">
    <source>
        <dbReference type="RuleBase" id="RU003793"/>
    </source>
</evidence>
<dbReference type="InterPro" id="IPR010627">
    <property type="entry name" value="Prepilin_pept_A24_N"/>
</dbReference>
<comment type="subcellular location">
    <subcellularLocation>
        <location evidence="1">Cell inner membrane</location>
        <topology evidence="1">Multi-pass membrane protein</topology>
    </subcellularLocation>
    <subcellularLocation>
        <location evidence="9">Cell membrane</location>
        <topology evidence="9">Multi-pass membrane protein</topology>
    </subcellularLocation>
</comment>
<feature type="transmembrane region" description="Helical" evidence="10">
    <location>
        <begin position="172"/>
        <end position="194"/>
    </location>
</feature>
<accession>A0A7H1JB76</accession>
<dbReference type="GO" id="GO:0006465">
    <property type="term" value="P:signal peptide processing"/>
    <property type="evidence" value="ECO:0007669"/>
    <property type="project" value="TreeGrafter"/>
</dbReference>
<evidence type="ECO:0000256" key="5">
    <source>
        <dbReference type="ARBA" id="ARBA00022692"/>
    </source>
</evidence>
<dbReference type="OrthoDB" id="9789291at2"/>
<dbReference type="PANTHER" id="PTHR30487:SF0">
    <property type="entry name" value="PREPILIN LEADER PEPTIDASE_N-METHYLTRANSFERASE-RELATED"/>
    <property type="match status" value="1"/>
</dbReference>
<dbReference type="GO" id="GO:0008168">
    <property type="term" value="F:methyltransferase activity"/>
    <property type="evidence" value="ECO:0007669"/>
    <property type="project" value="UniProtKB-KW"/>
</dbReference>
<keyword evidence="5 9" id="KW-0812">Transmembrane</keyword>
<feature type="domain" description="Prepilin type IV endopeptidase peptidase" evidence="11">
    <location>
        <begin position="129"/>
        <end position="235"/>
    </location>
</feature>
<dbReference type="AlphaFoldDB" id="A0A7H1JB76"/>
<evidence type="ECO:0000256" key="2">
    <source>
        <dbReference type="ARBA" id="ARBA00005801"/>
    </source>
</evidence>
<dbReference type="EC" id="2.1.1.-" evidence="9"/>
<keyword evidence="14" id="KW-1185">Reference proteome</keyword>
<keyword evidence="9" id="KW-0645">Protease</keyword>
<dbReference type="Gene3D" id="1.20.120.1220">
    <property type="match status" value="1"/>
</dbReference>
<dbReference type="Pfam" id="PF01478">
    <property type="entry name" value="Peptidase_A24"/>
    <property type="match status" value="1"/>
</dbReference>
<dbReference type="EC" id="3.4.23.43" evidence="9"/>
<feature type="transmembrane region" description="Helical" evidence="10">
    <location>
        <begin position="206"/>
        <end position="236"/>
    </location>
</feature>
<evidence type="ECO:0000313" key="13">
    <source>
        <dbReference type="EMBL" id="QNT07742.1"/>
    </source>
</evidence>
<sequence>MNMTITEWFLYILFTSSLGSYAAAFAARWPVKNEYLWRKEAHLLLSLPFSTNEPETVRQRRSQCMSCHHLLAWQDLIPILSYVFLKGRCRYCKKNISYRYPIIECLHIMCCLPLPWLTDGAFQLVLHTIVMSTLLTAASIDMKHKLLPDECNLLVVACALLLHLSLDTLENSVLGLLVGFSLICGLRQCCLVIRRYEGIGLGDAKLVAALGAWLGLSNLSALLLCASLSGILYTILINQNGSKQIAFGPFLIFSAILVFYL</sequence>
<comment type="function">
    <text evidence="9">Plays an essential role in type IV pili and type II pseudopili formation by proteolytically removing the leader sequence from substrate proteins and subsequently monomethylating the alpha-amino group of the newly exposed N-terminal phenylalanine.</text>
</comment>
<reference evidence="13 14" key="1">
    <citation type="submission" date="2020-09" db="EMBL/GenBank/DDBJ databases">
        <title>Complete genome sequence of an Arctic sea ice bacterium Marinomonas arctica BSI20414.</title>
        <authorList>
            <person name="Liao L."/>
            <person name="Chen B."/>
        </authorList>
    </citation>
    <scope>NUCLEOTIDE SEQUENCE [LARGE SCALE GENOMIC DNA]</scope>
    <source>
        <strain evidence="13 14">BSI20414</strain>
    </source>
</reference>
<comment type="catalytic activity">
    <reaction evidence="9">
        <text>Typically cleaves a -Gly-|-Phe- bond to release an N-terminal, basic peptide of 5-8 residues from type IV prepilin, and then N-methylates the new N-terminal amino group, the methyl donor being S-adenosyl-L-methionine.</text>
        <dbReference type="EC" id="3.4.23.43"/>
    </reaction>
</comment>
<dbReference type="GO" id="GO:0004190">
    <property type="term" value="F:aspartic-type endopeptidase activity"/>
    <property type="evidence" value="ECO:0007669"/>
    <property type="project" value="UniProtKB-EC"/>
</dbReference>
<feature type="transmembrane region" description="Helical" evidence="10">
    <location>
        <begin position="242"/>
        <end position="260"/>
    </location>
</feature>
<keyword evidence="9" id="KW-0489">Methyltransferase</keyword>
<gene>
    <name evidence="13" type="ORF">IBG28_09170</name>
</gene>
<keyword evidence="3" id="KW-1003">Cell membrane</keyword>
<feature type="domain" description="Prepilin peptidase A24 N-terminal" evidence="12">
    <location>
        <begin position="14"/>
        <end position="114"/>
    </location>
</feature>
<evidence type="ECO:0000256" key="3">
    <source>
        <dbReference type="ARBA" id="ARBA00022475"/>
    </source>
</evidence>
<proteinExistence type="inferred from homology"/>
<dbReference type="PRINTS" id="PR00864">
    <property type="entry name" value="PREPILNPTASE"/>
</dbReference>
<organism evidence="13 14">
    <name type="scientific">Marinomonas arctica</name>
    <dbReference type="NCBI Taxonomy" id="383750"/>
    <lineage>
        <taxon>Bacteria</taxon>
        <taxon>Pseudomonadati</taxon>
        <taxon>Pseudomonadota</taxon>
        <taxon>Gammaproteobacteria</taxon>
        <taxon>Oceanospirillales</taxon>
        <taxon>Oceanospirillaceae</taxon>
        <taxon>Marinomonas</taxon>
    </lineage>
</organism>
<evidence type="ECO:0000259" key="11">
    <source>
        <dbReference type="Pfam" id="PF01478"/>
    </source>
</evidence>
<dbReference type="InterPro" id="IPR000045">
    <property type="entry name" value="Prepilin_IV_endopep_pep"/>
</dbReference>
<evidence type="ECO:0000256" key="1">
    <source>
        <dbReference type="ARBA" id="ARBA00004429"/>
    </source>
</evidence>
<feature type="transmembrane region" description="Helical" evidence="10">
    <location>
        <begin position="97"/>
        <end position="116"/>
    </location>
</feature>
<comment type="similarity">
    <text evidence="2 8">Belongs to the peptidase A24 family.</text>
</comment>
<evidence type="ECO:0000256" key="10">
    <source>
        <dbReference type="SAM" id="Phobius"/>
    </source>
</evidence>
<dbReference type="KEGG" id="mard:IBG28_09170"/>
<keyword evidence="7 10" id="KW-0472">Membrane</keyword>
<evidence type="ECO:0000256" key="6">
    <source>
        <dbReference type="ARBA" id="ARBA00022989"/>
    </source>
</evidence>
<keyword evidence="9" id="KW-0808">Transferase</keyword>
<keyword evidence="6 10" id="KW-1133">Transmembrane helix</keyword>
<dbReference type="Pfam" id="PF06750">
    <property type="entry name" value="A24_N_bact"/>
    <property type="match status" value="1"/>
</dbReference>
<dbReference type="InterPro" id="IPR014032">
    <property type="entry name" value="Peptidase_A24A_bac"/>
</dbReference>
<protein>
    <recommendedName>
        <fullName evidence="9">Prepilin leader peptidase/N-methyltransferase</fullName>
        <ecNumber evidence="9">2.1.1.-</ecNumber>
        <ecNumber evidence="9">3.4.23.43</ecNumber>
    </recommendedName>
</protein>
<evidence type="ECO:0000256" key="7">
    <source>
        <dbReference type="ARBA" id="ARBA00023136"/>
    </source>
</evidence>
<evidence type="ECO:0000256" key="9">
    <source>
        <dbReference type="RuleBase" id="RU003794"/>
    </source>
</evidence>
<keyword evidence="9" id="KW-0378">Hydrolase</keyword>
<dbReference type="InterPro" id="IPR050882">
    <property type="entry name" value="Prepilin_peptidase/N-MTase"/>
</dbReference>
<evidence type="ECO:0000259" key="12">
    <source>
        <dbReference type="Pfam" id="PF06750"/>
    </source>
</evidence>
<name>A0A7H1JB76_9GAMM</name>
<dbReference type="PANTHER" id="PTHR30487">
    <property type="entry name" value="TYPE 4 PREPILIN-LIKE PROTEINS LEADER PEPTIDE-PROCESSING ENZYME"/>
    <property type="match status" value="1"/>
</dbReference>
<dbReference type="EMBL" id="CP061081">
    <property type="protein sequence ID" value="QNT07742.1"/>
    <property type="molecule type" value="Genomic_DNA"/>
</dbReference>
<evidence type="ECO:0000313" key="14">
    <source>
        <dbReference type="Proteomes" id="UP000516370"/>
    </source>
</evidence>
<keyword evidence="4" id="KW-0997">Cell inner membrane</keyword>
<dbReference type="GO" id="GO:0032259">
    <property type="term" value="P:methylation"/>
    <property type="evidence" value="ECO:0007669"/>
    <property type="project" value="UniProtKB-KW"/>
</dbReference>